<dbReference type="Gene3D" id="1.10.3370.10">
    <property type="entry name" value="SecY subunit domain"/>
    <property type="match status" value="1"/>
</dbReference>
<dbReference type="GO" id="GO:0006616">
    <property type="term" value="P:SRP-dependent cotranslational protein targeting to membrane, translocation"/>
    <property type="evidence" value="ECO:0000318"/>
    <property type="project" value="GO_Central"/>
</dbReference>
<feature type="transmembrane region" description="Helical" evidence="2">
    <location>
        <begin position="83"/>
        <end position="106"/>
    </location>
</feature>
<dbReference type="OMA" id="QAYCHIK"/>
<dbReference type="Proteomes" id="UP000000591">
    <property type="component" value="Chromosome VI"/>
</dbReference>
<reference evidence="5" key="2">
    <citation type="journal article" date="2013" name="G3 (Bethesda)">
        <title>Genomes of Ashbya fungi isolated from insects reveal four mating-type loci, numerous translocations, lack of transposons, and distinct gene duplications.</title>
        <authorList>
            <person name="Dietrich F.S."/>
            <person name="Voegeli S."/>
            <person name="Kuo S."/>
            <person name="Philippsen P."/>
        </authorList>
    </citation>
    <scope>GENOME REANNOTATION</scope>
    <source>
        <strain evidence="5">ATCC 10895 / CBS 109.51 / FGSC 9923 / NRRL Y-1056</strain>
    </source>
</reference>
<dbReference type="InParanoid" id="Q752G3"/>
<accession>Q752G3</accession>
<dbReference type="FunCoup" id="Q752G3">
    <property type="interactions" value="200"/>
</dbReference>
<protein>
    <submittedName>
        <fullName evidence="4">AFR613Cp</fullName>
    </submittedName>
</protein>
<dbReference type="Pfam" id="PF00344">
    <property type="entry name" value="SecY"/>
    <property type="match status" value="1"/>
</dbReference>
<feature type="transmembrane region" description="Helical" evidence="2">
    <location>
        <begin position="174"/>
        <end position="193"/>
    </location>
</feature>
<dbReference type="GO" id="GO:0005784">
    <property type="term" value="C:Sec61 translocon complex"/>
    <property type="evidence" value="ECO:0000318"/>
    <property type="project" value="GO_Central"/>
</dbReference>
<evidence type="ECO:0000256" key="2">
    <source>
        <dbReference type="SAM" id="Phobius"/>
    </source>
</evidence>
<dbReference type="EMBL" id="AE016819">
    <property type="protein sequence ID" value="AAS53984.1"/>
    <property type="molecule type" value="Genomic_DNA"/>
</dbReference>
<dbReference type="InterPro" id="IPR023201">
    <property type="entry name" value="SecY_dom_sf"/>
</dbReference>
<dbReference type="KEGG" id="ago:AGOS_AFR613C"/>
<feature type="transmembrane region" description="Helical" evidence="2">
    <location>
        <begin position="146"/>
        <end position="167"/>
    </location>
</feature>
<reference evidence="4 5" key="1">
    <citation type="journal article" date="2004" name="Science">
        <title>The Ashbya gossypii genome as a tool for mapping the ancient Saccharomyces cerevisiae genome.</title>
        <authorList>
            <person name="Dietrich F.S."/>
            <person name="Voegeli S."/>
            <person name="Brachat S."/>
            <person name="Lerch A."/>
            <person name="Gates K."/>
            <person name="Steiner S."/>
            <person name="Mohr C."/>
            <person name="Pohlmann R."/>
            <person name="Luedi P."/>
            <person name="Choi S."/>
            <person name="Wing R.A."/>
            <person name="Flavier A."/>
            <person name="Gaffney T.D."/>
            <person name="Philippsen P."/>
        </authorList>
    </citation>
    <scope>NUCLEOTIDE SEQUENCE [LARGE SCALE GENOMIC DNA]</scope>
    <source>
        <strain evidence="5">ATCC 10895 / CBS 109.51 / FGSC 9923 / NRRL Y-1056</strain>
    </source>
</reference>
<feature type="transmembrane region" description="Helical" evidence="2">
    <location>
        <begin position="284"/>
        <end position="314"/>
    </location>
</feature>
<feature type="transmembrane region" description="Helical" evidence="2">
    <location>
        <begin position="243"/>
        <end position="263"/>
    </location>
</feature>
<proteinExistence type="inferred from homology"/>
<gene>
    <name evidence="4" type="ORF">AGOS_AFR613C</name>
</gene>
<dbReference type="eggNOG" id="KOG1373">
    <property type="taxonomic scope" value="Eukaryota"/>
</dbReference>
<dbReference type="HOGENOM" id="CLU_031763_2_1_1"/>
<dbReference type="PANTHER" id="PTHR10906">
    <property type="entry name" value="SECY/SEC61-ALPHA FAMILY MEMBER"/>
    <property type="match status" value="1"/>
</dbReference>
<name>Q752G3_EREGS</name>
<dbReference type="GeneID" id="4622445"/>
<dbReference type="STRING" id="284811.Q752G3"/>
<comment type="similarity">
    <text evidence="1">Belongs to the SecY/SEC61-alpha family.</text>
</comment>
<dbReference type="RefSeq" id="NP_986160.1">
    <property type="nucleotide sequence ID" value="NM_212296.1"/>
</dbReference>
<feature type="transmembrane region" description="Helical" evidence="2">
    <location>
        <begin position="364"/>
        <end position="382"/>
    </location>
</feature>
<dbReference type="FunFam" id="1.10.3370.10:FF:000012">
    <property type="entry name" value="Ssh1p"/>
    <property type="match status" value="1"/>
</dbReference>
<keyword evidence="2" id="KW-1133">Transmembrane helix</keyword>
<dbReference type="OrthoDB" id="420669at2759"/>
<dbReference type="InterPro" id="IPR019561">
    <property type="entry name" value="Translocon_Sec61/SecY_plug_dom"/>
</dbReference>
<keyword evidence="2" id="KW-0472">Membrane</keyword>
<dbReference type="SUPFAM" id="SSF103491">
    <property type="entry name" value="Preprotein translocase SecY subunit"/>
    <property type="match status" value="1"/>
</dbReference>
<dbReference type="AlphaFoldDB" id="Q752G3"/>
<feature type="domain" description="Translocon Sec61/SecY plug" evidence="3">
    <location>
        <begin position="41"/>
        <end position="74"/>
    </location>
</feature>
<dbReference type="GO" id="GO:0008320">
    <property type="term" value="F:protein transmembrane transporter activity"/>
    <property type="evidence" value="ECO:0000318"/>
    <property type="project" value="GO_Central"/>
</dbReference>
<dbReference type="PIRSF" id="PIRSF004557">
    <property type="entry name" value="SecY"/>
    <property type="match status" value="1"/>
</dbReference>
<dbReference type="GO" id="GO:0031204">
    <property type="term" value="P:post-translational protein targeting to membrane, translocation"/>
    <property type="evidence" value="ECO:0000318"/>
    <property type="project" value="GO_Central"/>
</dbReference>
<keyword evidence="2" id="KW-0812">Transmembrane</keyword>
<dbReference type="Pfam" id="PF10559">
    <property type="entry name" value="Plug_translocon"/>
    <property type="match status" value="1"/>
</dbReference>
<feature type="transmembrane region" description="Helical" evidence="2">
    <location>
        <begin position="449"/>
        <end position="467"/>
    </location>
</feature>
<evidence type="ECO:0000313" key="5">
    <source>
        <dbReference type="Proteomes" id="UP000000591"/>
    </source>
</evidence>
<feature type="transmembrane region" description="Helical" evidence="2">
    <location>
        <begin position="33"/>
        <end position="55"/>
    </location>
</feature>
<evidence type="ECO:0000256" key="1">
    <source>
        <dbReference type="RuleBase" id="RU004349"/>
    </source>
</evidence>
<dbReference type="GO" id="GO:0005048">
    <property type="term" value="F:signal sequence binding"/>
    <property type="evidence" value="ECO:0000318"/>
    <property type="project" value="GO_Central"/>
</dbReference>
<evidence type="ECO:0000313" key="4">
    <source>
        <dbReference type="EMBL" id="AAS53984.1"/>
    </source>
</evidence>
<feature type="transmembrane region" description="Helical" evidence="2">
    <location>
        <begin position="422"/>
        <end position="443"/>
    </location>
</feature>
<keyword evidence="5" id="KW-1185">Reference proteome</keyword>
<dbReference type="GO" id="GO:0043022">
    <property type="term" value="F:ribosome binding"/>
    <property type="evidence" value="ECO:0000318"/>
    <property type="project" value="GO_Central"/>
</dbReference>
<feature type="transmembrane region" description="Helical" evidence="2">
    <location>
        <begin position="118"/>
        <end position="140"/>
    </location>
</feature>
<organism evidence="4 5">
    <name type="scientific">Eremothecium gossypii (strain ATCC 10895 / CBS 109.51 / FGSC 9923 / NRRL Y-1056)</name>
    <name type="common">Yeast</name>
    <name type="synonym">Ashbya gossypii</name>
    <dbReference type="NCBI Taxonomy" id="284811"/>
    <lineage>
        <taxon>Eukaryota</taxon>
        <taxon>Fungi</taxon>
        <taxon>Dikarya</taxon>
        <taxon>Ascomycota</taxon>
        <taxon>Saccharomycotina</taxon>
        <taxon>Saccharomycetes</taxon>
        <taxon>Saccharomycetales</taxon>
        <taxon>Saccharomycetaceae</taxon>
        <taxon>Eremothecium</taxon>
    </lineage>
</organism>
<sequence length="490" mass="53137">MAGFRLVDTIKPILAIIPEVELPYEKVTFDDKVVYTLIASLIYLFGQFPLAGVSAEAGAVKDPLFFLRGVFAAEPRTLMEFGLFPPIATALILQLLAGLRVIRVNFKQRQDRELFQSLIKVLSVVQYAILANVFIFSGYYGDNLPLSAIVFLNMQLIGAGLFTTLLVEVIDKGFGFGSGCMSIVTVATATNLVTDTLGLNQKVINGAEGITEPHGALVNLITGLWAQHKTFLGSIVNAFQRDYLPNLTTVVIVFALAILVCYLQNYRVELPVRSTKARGMNNMYPIRLMYTAGLSILFSYTLLFYIHVAAFAIIQLVGKNDPSSSITKLLGGYTISGSLHYTPNFPLSLLAPPRSLLEGFTRQPLTIVVFPLFLAMTGTWFAKRWQDISGSSARDLGNQFKEQGITLVGRREQSVSKELDKVIPVATATGATILAIVVSVGEFLGLKGAAASIVVGVLSAFSLLEIISMDFQQCGGQSTLAQVFAGSGSF</sequence>
<evidence type="ECO:0000259" key="3">
    <source>
        <dbReference type="Pfam" id="PF10559"/>
    </source>
</evidence>
<dbReference type="InterPro" id="IPR002208">
    <property type="entry name" value="SecY/SEC61-alpha"/>
</dbReference>